<name>A0A1F7WIR7_9BACT</name>
<dbReference type="AlphaFoldDB" id="A0A1F7WIR7"/>
<evidence type="ECO:0000313" key="1">
    <source>
        <dbReference type="EMBL" id="OGM02038.1"/>
    </source>
</evidence>
<proteinExistence type="predicted"/>
<dbReference type="Gene3D" id="3.90.1200.10">
    <property type="match status" value="1"/>
</dbReference>
<accession>A0A1F7WIR7</accession>
<organism evidence="1 2">
    <name type="scientific">Candidatus Woesebacteria bacterium GWA1_41_8</name>
    <dbReference type="NCBI Taxonomy" id="1802471"/>
    <lineage>
        <taxon>Bacteria</taxon>
        <taxon>Candidatus Woeseibacteriota</taxon>
    </lineage>
</organism>
<dbReference type="Proteomes" id="UP000176198">
    <property type="component" value="Unassembled WGS sequence"/>
</dbReference>
<dbReference type="STRING" id="1802471.A2115_02540"/>
<comment type="caution">
    <text evidence="1">The sequence shown here is derived from an EMBL/GenBank/DDBJ whole genome shotgun (WGS) entry which is preliminary data.</text>
</comment>
<dbReference type="InterPro" id="IPR011009">
    <property type="entry name" value="Kinase-like_dom_sf"/>
</dbReference>
<evidence type="ECO:0008006" key="3">
    <source>
        <dbReference type="Google" id="ProtNLM"/>
    </source>
</evidence>
<gene>
    <name evidence="1" type="ORF">A2115_02540</name>
</gene>
<dbReference type="SUPFAM" id="SSF56112">
    <property type="entry name" value="Protein kinase-like (PK-like)"/>
    <property type="match status" value="1"/>
</dbReference>
<protein>
    <recommendedName>
        <fullName evidence="3">Aminoglycoside phosphotransferase domain-containing protein</fullName>
    </recommendedName>
</protein>
<reference evidence="1 2" key="1">
    <citation type="journal article" date="2016" name="Nat. Commun.">
        <title>Thousands of microbial genomes shed light on interconnected biogeochemical processes in an aquifer system.</title>
        <authorList>
            <person name="Anantharaman K."/>
            <person name="Brown C.T."/>
            <person name="Hug L.A."/>
            <person name="Sharon I."/>
            <person name="Castelle C.J."/>
            <person name="Probst A.J."/>
            <person name="Thomas B.C."/>
            <person name="Singh A."/>
            <person name="Wilkins M.J."/>
            <person name="Karaoz U."/>
            <person name="Brodie E.L."/>
            <person name="Williams K.H."/>
            <person name="Hubbard S.S."/>
            <person name="Banfield J.F."/>
        </authorList>
    </citation>
    <scope>NUCLEOTIDE SEQUENCE [LARGE SCALE GENOMIC DNA]</scope>
</reference>
<evidence type="ECO:0000313" key="2">
    <source>
        <dbReference type="Proteomes" id="UP000176198"/>
    </source>
</evidence>
<sequence>MPERKFPKPRKKIVDQEAVGKFLVGIGFNVETIAQEWRHLHAFGLYMGKPSVFKLASTQATGEKTQNEYKWNDAVHQTPEVGRQFFTVPKNYSSGLYGKLFYFISERFVGEALGGHDSAETLEVAQNLMQIARANREIEELSISPNSAFAQTKKARLQEKIPPGHRLLASASEWAQVVPIDVSPYLKIIEGAKDKVRACVTHGDFTIRQIFPMQGKIGIIDGEHAGLKGVMHYDTAYFYSTLRSNYNFNKEANEYLKIFQSLLPVTDRRIFWDELKPVLAQRFIGMLFSNNTNPNKLAELTPIGKEILRDKIL</sequence>
<dbReference type="EMBL" id="MGFJ01000032">
    <property type="protein sequence ID" value="OGM02038.1"/>
    <property type="molecule type" value="Genomic_DNA"/>
</dbReference>